<dbReference type="GO" id="GO:0005886">
    <property type="term" value="C:plasma membrane"/>
    <property type="evidence" value="ECO:0007669"/>
    <property type="project" value="UniProtKB-SubCell"/>
</dbReference>
<dbReference type="EC" id="2.7.13.3" evidence="3"/>
<dbReference type="GO" id="GO:0005524">
    <property type="term" value="F:ATP binding"/>
    <property type="evidence" value="ECO:0007669"/>
    <property type="project" value="UniProtKB-KW"/>
</dbReference>
<dbReference type="CDD" id="cd06225">
    <property type="entry name" value="HAMP"/>
    <property type="match status" value="1"/>
</dbReference>
<organism evidence="15 16">
    <name type="scientific">Cohnella thailandensis</name>
    <dbReference type="NCBI Taxonomy" id="557557"/>
    <lineage>
        <taxon>Bacteria</taxon>
        <taxon>Bacillati</taxon>
        <taxon>Bacillota</taxon>
        <taxon>Bacilli</taxon>
        <taxon>Bacillales</taxon>
        <taxon>Paenibacillaceae</taxon>
        <taxon>Cohnella</taxon>
    </lineage>
</organism>
<evidence type="ECO:0000256" key="2">
    <source>
        <dbReference type="ARBA" id="ARBA00004651"/>
    </source>
</evidence>
<feature type="transmembrane region" description="Helical" evidence="12">
    <location>
        <begin position="300"/>
        <end position="321"/>
    </location>
</feature>
<dbReference type="GO" id="GO:0000155">
    <property type="term" value="F:phosphorelay sensor kinase activity"/>
    <property type="evidence" value="ECO:0007669"/>
    <property type="project" value="InterPro"/>
</dbReference>
<dbReference type="SUPFAM" id="SSF55874">
    <property type="entry name" value="ATPase domain of HSP90 chaperone/DNA topoisomerase II/histidine kinase"/>
    <property type="match status" value="1"/>
</dbReference>
<dbReference type="InterPro" id="IPR050640">
    <property type="entry name" value="Bact_2-comp_sensor_kinase"/>
</dbReference>
<evidence type="ECO:0000256" key="12">
    <source>
        <dbReference type="SAM" id="Phobius"/>
    </source>
</evidence>
<keyword evidence="9" id="KW-0067">ATP-binding</keyword>
<keyword evidence="4" id="KW-1003">Cell membrane</keyword>
<dbReference type="InterPro" id="IPR036890">
    <property type="entry name" value="HATPase_C_sf"/>
</dbReference>
<feature type="domain" description="HAMP" evidence="14">
    <location>
        <begin position="321"/>
        <end position="373"/>
    </location>
</feature>
<dbReference type="Gene3D" id="3.30.450.20">
    <property type="entry name" value="PAS domain"/>
    <property type="match status" value="1"/>
</dbReference>
<dbReference type="SMART" id="SM00304">
    <property type="entry name" value="HAMP"/>
    <property type="match status" value="1"/>
</dbReference>
<proteinExistence type="predicted"/>
<dbReference type="SUPFAM" id="SSF158472">
    <property type="entry name" value="HAMP domain-like"/>
    <property type="match status" value="1"/>
</dbReference>
<comment type="catalytic activity">
    <reaction evidence="1">
        <text>ATP + protein L-histidine = ADP + protein N-phospho-L-histidine.</text>
        <dbReference type="EC" id="2.7.13.3"/>
    </reaction>
</comment>
<keyword evidence="12" id="KW-1133">Transmembrane helix</keyword>
<evidence type="ECO:0000256" key="9">
    <source>
        <dbReference type="ARBA" id="ARBA00022840"/>
    </source>
</evidence>
<keyword evidence="6" id="KW-0808">Transferase</keyword>
<reference evidence="15 16" key="1">
    <citation type="submission" date="2020-08" db="EMBL/GenBank/DDBJ databases">
        <title>Cohnella phylogeny.</title>
        <authorList>
            <person name="Dunlap C."/>
        </authorList>
    </citation>
    <scope>NUCLEOTIDE SEQUENCE [LARGE SCALE GENOMIC DNA]</scope>
    <source>
        <strain evidence="15 16">DSM 25241</strain>
    </source>
</reference>
<keyword evidence="11 12" id="KW-0472">Membrane</keyword>
<evidence type="ECO:0000256" key="4">
    <source>
        <dbReference type="ARBA" id="ARBA00022475"/>
    </source>
</evidence>
<dbReference type="PROSITE" id="PS50109">
    <property type="entry name" value="HIS_KIN"/>
    <property type="match status" value="1"/>
</dbReference>
<dbReference type="InterPro" id="IPR003594">
    <property type="entry name" value="HATPase_dom"/>
</dbReference>
<keyword evidence="5" id="KW-0597">Phosphoprotein</keyword>
<evidence type="ECO:0000256" key="8">
    <source>
        <dbReference type="ARBA" id="ARBA00022777"/>
    </source>
</evidence>
<dbReference type="PANTHER" id="PTHR34220">
    <property type="entry name" value="SENSOR HISTIDINE KINASE YPDA"/>
    <property type="match status" value="1"/>
</dbReference>
<keyword evidence="8 15" id="KW-0418">Kinase</keyword>
<dbReference type="PROSITE" id="PS50885">
    <property type="entry name" value="HAMP"/>
    <property type="match status" value="1"/>
</dbReference>
<dbReference type="RefSeq" id="WP_185122596.1">
    <property type="nucleotide sequence ID" value="NZ_JACJVQ010000021.1"/>
</dbReference>
<dbReference type="InterPro" id="IPR005467">
    <property type="entry name" value="His_kinase_dom"/>
</dbReference>
<evidence type="ECO:0000313" key="16">
    <source>
        <dbReference type="Proteomes" id="UP000535838"/>
    </source>
</evidence>
<comment type="caution">
    <text evidence="15">The sequence shown here is derived from an EMBL/GenBank/DDBJ whole genome shotgun (WGS) entry which is preliminary data.</text>
</comment>
<evidence type="ECO:0000259" key="13">
    <source>
        <dbReference type="PROSITE" id="PS50109"/>
    </source>
</evidence>
<evidence type="ECO:0000256" key="6">
    <source>
        <dbReference type="ARBA" id="ARBA00022679"/>
    </source>
</evidence>
<dbReference type="PANTHER" id="PTHR34220:SF7">
    <property type="entry name" value="SENSOR HISTIDINE KINASE YPDA"/>
    <property type="match status" value="1"/>
</dbReference>
<dbReference type="Pfam" id="PF06580">
    <property type="entry name" value="His_kinase"/>
    <property type="match status" value="1"/>
</dbReference>
<dbReference type="InterPro" id="IPR003660">
    <property type="entry name" value="HAMP_dom"/>
</dbReference>
<protein>
    <recommendedName>
        <fullName evidence="3">histidine kinase</fullName>
        <ecNumber evidence="3">2.7.13.3</ecNumber>
    </recommendedName>
</protein>
<keyword evidence="12" id="KW-0812">Transmembrane</keyword>
<dbReference type="Proteomes" id="UP000535838">
    <property type="component" value="Unassembled WGS sequence"/>
</dbReference>
<evidence type="ECO:0000313" key="15">
    <source>
        <dbReference type="EMBL" id="MBB6637393.1"/>
    </source>
</evidence>
<dbReference type="SMART" id="SM00387">
    <property type="entry name" value="HATPase_c"/>
    <property type="match status" value="1"/>
</dbReference>
<dbReference type="Gene3D" id="3.30.565.10">
    <property type="entry name" value="Histidine kinase-like ATPase, C-terminal domain"/>
    <property type="match status" value="1"/>
</dbReference>
<sequence>MFARMSLRWKLLLLSIFMITVPLSLQGVVTYKEFSSSTERRATENTMQITEQINRNLDRTLAEMQRLSLAPLYDPNVLAILNKYGGADSDAAIPTIEEREKMFLYISGAAYGLQEVKGIQIIAGNGFIFTNVDSTLMRFADSDALDWSGKVREADGAWTLIPPHHLHHYIPGDPNEYFSVARMLREPGSNRQLGMIVIDLKLDVFRTILANYRFEENGNLFVVNGANDLFFEKTSGDTEPSLIGDLRAVSASFGSGVYERAPNGKRYITVVDNSAYSGLKVIAYIPESVLLKETKQLQNFTIAIAILFVAAAGVIAIFFAYRISQPLVKLKQKMLLVETGNFKQSVPVETQDEIGQLGRGFNRMSEEINRLVNEVYAVELREKEAELANLQSQINPHFIYNTLESINMMALQKDNYEVSDMVTALGGMLRYAVTQNARTVALEEELASVGAYLKIQQLRYGDRLRVAFDAEPGTEGLHVPKLLLQPLVENAIFHGIGDREEGGEIWISASRFEDELLICVRDDGVGMDETQIERLRQSMLSPEPPGPRRRGLALRNIAHRLRLIFGPTAELHMDGSPGGGMAFTITIPAIERSQGDDQTIAG</sequence>
<evidence type="ECO:0000256" key="5">
    <source>
        <dbReference type="ARBA" id="ARBA00022553"/>
    </source>
</evidence>
<keyword evidence="10" id="KW-0902">Two-component regulatory system</keyword>
<evidence type="ECO:0000256" key="10">
    <source>
        <dbReference type="ARBA" id="ARBA00023012"/>
    </source>
</evidence>
<evidence type="ECO:0000256" key="3">
    <source>
        <dbReference type="ARBA" id="ARBA00012438"/>
    </source>
</evidence>
<evidence type="ECO:0000256" key="11">
    <source>
        <dbReference type="ARBA" id="ARBA00023136"/>
    </source>
</evidence>
<dbReference type="Gene3D" id="1.10.8.500">
    <property type="entry name" value="HAMP domain in histidine kinase"/>
    <property type="match status" value="1"/>
</dbReference>
<name>A0A841SYW0_9BACL</name>
<dbReference type="Pfam" id="PF00672">
    <property type="entry name" value="HAMP"/>
    <property type="match status" value="1"/>
</dbReference>
<gene>
    <name evidence="15" type="ORF">H7B67_24960</name>
</gene>
<dbReference type="InterPro" id="IPR010559">
    <property type="entry name" value="Sig_transdc_His_kin_internal"/>
</dbReference>
<dbReference type="AlphaFoldDB" id="A0A841SYW0"/>
<keyword evidence="7" id="KW-0547">Nucleotide-binding</keyword>
<keyword evidence="16" id="KW-1185">Reference proteome</keyword>
<evidence type="ECO:0000256" key="7">
    <source>
        <dbReference type="ARBA" id="ARBA00022741"/>
    </source>
</evidence>
<evidence type="ECO:0000256" key="1">
    <source>
        <dbReference type="ARBA" id="ARBA00000085"/>
    </source>
</evidence>
<comment type="subcellular location">
    <subcellularLocation>
        <location evidence="2">Cell membrane</location>
        <topology evidence="2">Multi-pass membrane protein</topology>
    </subcellularLocation>
</comment>
<feature type="domain" description="Histidine kinase" evidence="13">
    <location>
        <begin position="318"/>
        <end position="591"/>
    </location>
</feature>
<dbReference type="EMBL" id="JACJVQ010000021">
    <property type="protein sequence ID" value="MBB6637393.1"/>
    <property type="molecule type" value="Genomic_DNA"/>
</dbReference>
<accession>A0A841SYW0</accession>
<evidence type="ECO:0000259" key="14">
    <source>
        <dbReference type="PROSITE" id="PS50885"/>
    </source>
</evidence>
<dbReference type="Pfam" id="PF02518">
    <property type="entry name" value="HATPase_c"/>
    <property type="match status" value="1"/>
</dbReference>